<dbReference type="Pfam" id="PF01535">
    <property type="entry name" value="PPR"/>
    <property type="match status" value="2"/>
</dbReference>
<dbReference type="PANTHER" id="PTHR47447:SF17">
    <property type="entry name" value="OS12G0638900 PROTEIN"/>
    <property type="match status" value="1"/>
</dbReference>
<accession>A0A0N0RT41</accession>
<evidence type="ECO:0000256" key="5">
    <source>
        <dbReference type="PROSITE-ProRule" id="PRU00708"/>
    </source>
</evidence>
<comment type="function">
    <text evidence="3">Regulates mitochondrial small subunit maturation by controlling 15S rRNA 5'-end processing. Localizes to the 5' precursor of the 15S rRNA in a position that is subsequently occupied by mS47 in the mature yeast mtSSU. Uses structure and sequence-specific RNA recognition, binding to a single-stranded region of the precursor and specifically recognizing bases -6 to -1. The exchange of Ccm1 for mS47 is coupled to the irreversible removal of precursor rRNA that is accompanied by conformational changes of the mitoribosomal proteins uS5m and mS26. These conformational changes signal completion of 5'-end rRNA processing through protection of the mature 5'-end of the 15S rRNA and stabilization of mS47. The removal of the 5' precursor together with the dissociation of Ccm1 may be catalyzed by the 5'-3' exoribonuclease Pet127. Involved in the specific removal of group I introns in mitochondrial encoded transcripts.</text>
</comment>
<evidence type="ECO:0000256" key="2">
    <source>
        <dbReference type="ARBA" id="ARBA00022737"/>
    </source>
</evidence>
<dbReference type="EMBL" id="LGSR01000022">
    <property type="protein sequence ID" value="KOS17695.1"/>
    <property type="molecule type" value="Genomic_DNA"/>
</dbReference>
<keyword evidence="8" id="KW-1185">Reference proteome</keyword>
<comment type="caution">
    <text evidence="7">The sequence shown here is derived from an EMBL/GenBank/DDBJ whole genome shotgun (WGS) entry which is preliminary data.</text>
</comment>
<evidence type="ECO:0000256" key="3">
    <source>
        <dbReference type="ARBA" id="ARBA00044493"/>
    </source>
</evidence>
<dbReference type="Proteomes" id="UP000053831">
    <property type="component" value="Unassembled WGS sequence"/>
</dbReference>
<feature type="repeat" description="PPR" evidence="5">
    <location>
        <begin position="291"/>
        <end position="325"/>
    </location>
</feature>
<dbReference type="NCBIfam" id="TIGR00756">
    <property type="entry name" value="PPR"/>
    <property type="match status" value="1"/>
</dbReference>
<dbReference type="AlphaFoldDB" id="A0A0N0RT41"/>
<evidence type="ECO:0000313" key="7">
    <source>
        <dbReference type="EMBL" id="KOS17695.1"/>
    </source>
</evidence>
<dbReference type="STRING" id="150374.A0A0N0RT41"/>
<evidence type="ECO:0000256" key="6">
    <source>
        <dbReference type="SAM" id="MobiDB-lite"/>
    </source>
</evidence>
<feature type="repeat" description="PPR" evidence="5">
    <location>
        <begin position="221"/>
        <end position="255"/>
    </location>
</feature>
<protein>
    <submittedName>
        <fullName evidence="7">Pentatricopeptide repeat-containing protein</fullName>
    </submittedName>
</protein>
<name>A0A0N0RT41_ESCWE</name>
<gene>
    <name evidence="7" type="ORF">ESCO_003320</name>
</gene>
<keyword evidence="2" id="KW-0677">Repeat</keyword>
<dbReference type="PANTHER" id="PTHR47447">
    <property type="entry name" value="OS03G0856100 PROTEIN"/>
    <property type="match status" value="1"/>
</dbReference>
<comment type="similarity">
    <text evidence="1">Belongs to the CCM1 family.</text>
</comment>
<feature type="compositionally biased region" description="Basic and acidic residues" evidence="6">
    <location>
        <begin position="71"/>
        <end position="82"/>
    </location>
</feature>
<evidence type="ECO:0000313" key="8">
    <source>
        <dbReference type="Proteomes" id="UP000053831"/>
    </source>
</evidence>
<sequence length="527" mass="60870">MPSELAMAALDLCHADVEARQTLPADLASPPGRDKEHLLSFVDGDCEATVEEHFDFYRDPYRRGYAAPDGPRLHVSEKKDDVQYPSPDETVKINDRVQTLLTRLCAVIGQGLRYPNRCPLESIYRIYGQLPEPRMLHLTWQWRNRLLKIMGTPRKRDTESMLRYFALVGDVKNAGLTLRRSQWNFALAFATKYVARVSTQEMDAALRLWKEMERDAGIMGNDVTFNILFDVAAKAGNFTLADMIYREMEHRGIEFNRFHHISLIHYFGLRLDSDGIRAAYREMVESGEMVDTVALNCVISGLLRCGEESAAEQTYQRMKQGHLLVADIPHKDYMMNKVVTKVLMMFARISKQHPQLQKSLQGRLHLVPDLHTYKLLVDHYAIKLGNLPKVAQYLDEMKHLKIPIDATIFLSLLKGFYMHGGFAGSDWSQQRLEGVLSALYQAHDEHARGFRIDRWLVIWALRAVKKCSSDEELVKTFDLMSQRWDIKPDREPFMHAIFENILYNRDLRSSRGKWDEAPRRRSDIPGL</sequence>
<proteinExistence type="inferred from homology"/>
<dbReference type="Gene3D" id="1.25.40.10">
    <property type="entry name" value="Tetratricopeptide repeat domain"/>
    <property type="match status" value="2"/>
</dbReference>
<dbReference type="OrthoDB" id="1908178at2759"/>
<evidence type="ECO:0000256" key="4">
    <source>
        <dbReference type="ARBA" id="ARBA00044511"/>
    </source>
</evidence>
<dbReference type="PROSITE" id="PS51375">
    <property type="entry name" value="PPR"/>
    <property type="match status" value="2"/>
</dbReference>
<organism evidence="7 8">
    <name type="scientific">Escovopsis weberi</name>
    <dbReference type="NCBI Taxonomy" id="150374"/>
    <lineage>
        <taxon>Eukaryota</taxon>
        <taxon>Fungi</taxon>
        <taxon>Dikarya</taxon>
        <taxon>Ascomycota</taxon>
        <taxon>Pezizomycotina</taxon>
        <taxon>Sordariomycetes</taxon>
        <taxon>Hypocreomycetidae</taxon>
        <taxon>Hypocreales</taxon>
        <taxon>Hypocreaceae</taxon>
        <taxon>Escovopsis</taxon>
    </lineage>
</organism>
<evidence type="ECO:0000256" key="1">
    <source>
        <dbReference type="ARBA" id="ARBA00006192"/>
    </source>
</evidence>
<reference evidence="7 8" key="1">
    <citation type="submission" date="2015-07" db="EMBL/GenBank/DDBJ databases">
        <title>The genome of the fungus Escovopsis weberi, a specialized disease agent of ant agriculture.</title>
        <authorList>
            <person name="de Man T.J."/>
            <person name="Stajich J.E."/>
            <person name="Kubicek C.P."/>
            <person name="Chenthamara K."/>
            <person name="Atanasova L."/>
            <person name="Druzhinina I.S."/>
            <person name="Birnbaum S."/>
            <person name="Barribeau S.M."/>
            <person name="Teiling C."/>
            <person name="Suen G."/>
            <person name="Currie C."/>
            <person name="Gerardo N.M."/>
        </authorList>
    </citation>
    <scope>NUCLEOTIDE SEQUENCE [LARGE SCALE GENOMIC DNA]</scope>
</reference>
<dbReference type="InterPro" id="IPR011990">
    <property type="entry name" value="TPR-like_helical_dom_sf"/>
</dbReference>
<dbReference type="InterPro" id="IPR002885">
    <property type="entry name" value="PPR_rpt"/>
</dbReference>
<feature type="region of interest" description="Disordered" evidence="6">
    <location>
        <begin position="68"/>
        <end position="87"/>
    </location>
</feature>
<comment type="subunit">
    <text evidence="4">Binds to mitochondrial small subunit 15S rRNA.</text>
</comment>